<dbReference type="RefSeq" id="WP_034713427.1">
    <property type="nucleotide sequence ID" value="NZ_AWQS01000013.1"/>
</dbReference>
<dbReference type="InterPro" id="IPR000835">
    <property type="entry name" value="HTH_MarR-typ"/>
</dbReference>
<evidence type="ECO:0000313" key="3">
    <source>
        <dbReference type="Proteomes" id="UP000019494"/>
    </source>
</evidence>
<reference evidence="3" key="1">
    <citation type="submission" date="2013-08" db="EMBL/GenBank/DDBJ databases">
        <title>Intrasporangium oryzae NRRL B-24470.</title>
        <authorList>
            <person name="Liu H."/>
            <person name="Wang G."/>
        </authorList>
    </citation>
    <scope>NUCLEOTIDE SEQUENCE [LARGE SCALE GENOMIC DNA]</scope>
    <source>
        <strain evidence="3">Q5-1</strain>
    </source>
</reference>
<dbReference type="InterPro" id="IPR052526">
    <property type="entry name" value="HTH-type_Bedaq_tolerance"/>
</dbReference>
<dbReference type="InterPro" id="IPR036390">
    <property type="entry name" value="WH_DNA-bd_sf"/>
</dbReference>
<feature type="domain" description="HTH marR-type" evidence="1">
    <location>
        <begin position="4"/>
        <end position="138"/>
    </location>
</feature>
<dbReference type="InterPro" id="IPR036388">
    <property type="entry name" value="WH-like_DNA-bd_sf"/>
</dbReference>
<accession>W9GQP5</accession>
<comment type="caution">
    <text evidence="2">The sequence shown here is derived from an EMBL/GenBank/DDBJ whole genome shotgun (WGS) entry which is preliminary data.</text>
</comment>
<gene>
    <name evidence="2" type="ORF">N864_07855</name>
</gene>
<dbReference type="SUPFAM" id="SSF46785">
    <property type="entry name" value="Winged helix' DNA-binding domain"/>
    <property type="match status" value="1"/>
</dbReference>
<dbReference type="EMBL" id="AWQS01000013">
    <property type="protein sequence ID" value="EWT07392.1"/>
    <property type="molecule type" value="Genomic_DNA"/>
</dbReference>
<dbReference type="PROSITE" id="PS50995">
    <property type="entry name" value="HTH_MARR_2"/>
    <property type="match status" value="1"/>
</dbReference>
<sequence length="149" mass="15988">MTSRQSAANDLLRAAARLNRWASQAAAFDVPYAQARLLALIDEMQPVRISALAEADHSSQPTVTTQVQRMETAGWVLRQTDPDDARATLVSLSPAGAQALDEVRAARAQVLDPALDRLDGPALERVHAAVSVMTELLELASSTASRKDS</sequence>
<evidence type="ECO:0000259" key="1">
    <source>
        <dbReference type="PROSITE" id="PS50995"/>
    </source>
</evidence>
<organism evidence="2 3">
    <name type="scientific">Intrasporangium chromatireducens Q5-1</name>
    <dbReference type="NCBI Taxonomy" id="584657"/>
    <lineage>
        <taxon>Bacteria</taxon>
        <taxon>Bacillati</taxon>
        <taxon>Actinomycetota</taxon>
        <taxon>Actinomycetes</taxon>
        <taxon>Micrococcales</taxon>
        <taxon>Intrasporangiaceae</taxon>
        <taxon>Intrasporangium</taxon>
    </lineage>
</organism>
<dbReference type="PANTHER" id="PTHR39515:SF2">
    <property type="entry name" value="HTH-TYPE TRANSCRIPTIONAL REGULATOR RV0880"/>
    <property type="match status" value="1"/>
</dbReference>
<name>W9GQP5_9MICO</name>
<dbReference type="GO" id="GO:0003700">
    <property type="term" value="F:DNA-binding transcription factor activity"/>
    <property type="evidence" value="ECO:0007669"/>
    <property type="project" value="InterPro"/>
</dbReference>
<dbReference type="Gene3D" id="1.10.10.10">
    <property type="entry name" value="Winged helix-like DNA-binding domain superfamily/Winged helix DNA-binding domain"/>
    <property type="match status" value="1"/>
</dbReference>
<dbReference type="SMART" id="SM00347">
    <property type="entry name" value="HTH_MARR"/>
    <property type="match status" value="1"/>
</dbReference>
<dbReference type="AlphaFoldDB" id="W9GQP5"/>
<proteinExistence type="predicted"/>
<dbReference type="Pfam" id="PF01047">
    <property type="entry name" value="MarR"/>
    <property type="match status" value="1"/>
</dbReference>
<dbReference type="PANTHER" id="PTHR39515">
    <property type="entry name" value="CONSERVED PROTEIN"/>
    <property type="match status" value="1"/>
</dbReference>
<protein>
    <submittedName>
        <fullName evidence="2">MarR family transcriptional regulator</fullName>
    </submittedName>
</protein>
<evidence type="ECO:0000313" key="2">
    <source>
        <dbReference type="EMBL" id="EWT07392.1"/>
    </source>
</evidence>
<dbReference type="Proteomes" id="UP000019494">
    <property type="component" value="Unassembled WGS sequence"/>
</dbReference>
<dbReference type="OrthoDB" id="8966183at2"/>
<keyword evidence="3" id="KW-1185">Reference proteome</keyword>